<dbReference type="InterPro" id="IPR051531">
    <property type="entry name" value="N-acetyltransferase"/>
</dbReference>
<comment type="caution">
    <text evidence="2">The sequence shown here is derived from an EMBL/GenBank/DDBJ whole genome shotgun (WGS) entry which is preliminary data.</text>
</comment>
<dbReference type="Gene3D" id="3.40.630.30">
    <property type="match status" value="1"/>
</dbReference>
<accession>A0ABX1EUG2</accession>
<name>A0ABX1EUG2_9PROT</name>
<evidence type="ECO:0000313" key="2">
    <source>
        <dbReference type="EMBL" id="NKE44175.1"/>
    </source>
</evidence>
<keyword evidence="3" id="KW-1185">Reference proteome</keyword>
<dbReference type="RefSeq" id="WP_168047929.1">
    <property type="nucleotide sequence ID" value="NZ_JAATJR010000002.1"/>
</dbReference>
<proteinExistence type="predicted"/>
<sequence>MHLLGPRLTLRPLTLADRDAVFALNRDPAVMRHFAAPMTRAESDAWVARLIAHQQEHGFSFGAVDLPGAGCVGVVGLLEIPWQAPFTPAVEIGWRIATAHQRQGLAEEAARLALAHGFGRLRLPRIVAFTPPENEASWRLMERLGMQRQGSFGHPRLPADHRLHTHLWYELRREEWMAARQLD</sequence>
<dbReference type="EMBL" id="JAAVTX010000002">
    <property type="protein sequence ID" value="NKE44175.1"/>
    <property type="molecule type" value="Genomic_DNA"/>
</dbReference>
<protein>
    <submittedName>
        <fullName evidence="2">GNAT family N-acetyltransferase</fullName>
    </submittedName>
</protein>
<dbReference type="SUPFAM" id="SSF55729">
    <property type="entry name" value="Acyl-CoA N-acyltransferases (Nat)"/>
    <property type="match status" value="1"/>
</dbReference>
<evidence type="ECO:0000259" key="1">
    <source>
        <dbReference type="PROSITE" id="PS51186"/>
    </source>
</evidence>
<organism evidence="2 3">
    <name type="scientific">Falsiroseomonas frigidaquae</name>
    <dbReference type="NCBI Taxonomy" id="487318"/>
    <lineage>
        <taxon>Bacteria</taxon>
        <taxon>Pseudomonadati</taxon>
        <taxon>Pseudomonadota</taxon>
        <taxon>Alphaproteobacteria</taxon>
        <taxon>Acetobacterales</taxon>
        <taxon>Roseomonadaceae</taxon>
        <taxon>Falsiroseomonas</taxon>
    </lineage>
</organism>
<dbReference type="InterPro" id="IPR016181">
    <property type="entry name" value="Acyl_CoA_acyltransferase"/>
</dbReference>
<dbReference type="PANTHER" id="PTHR43792:SF1">
    <property type="entry name" value="N-ACETYLTRANSFERASE DOMAIN-CONTAINING PROTEIN"/>
    <property type="match status" value="1"/>
</dbReference>
<dbReference type="PANTHER" id="PTHR43792">
    <property type="entry name" value="GNAT FAMILY, PUTATIVE (AFU_ORTHOLOGUE AFUA_3G00765)-RELATED-RELATED"/>
    <property type="match status" value="1"/>
</dbReference>
<dbReference type="PROSITE" id="PS51186">
    <property type="entry name" value="GNAT"/>
    <property type="match status" value="1"/>
</dbReference>
<evidence type="ECO:0000313" key="3">
    <source>
        <dbReference type="Proteomes" id="UP000765160"/>
    </source>
</evidence>
<dbReference type="InterPro" id="IPR000182">
    <property type="entry name" value="GNAT_dom"/>
</dbReference>
<feature type="domain" description="N-acetyltransferase" evidence="1">
    <location>
        <begin position="8"/>
        <end position="174"/>
    </location>
</feature>
<gene>
    <name evidence="2" type="ORF">HB662_05265</name>
</gene>
<dbReference type="Pfam" id="PF13302">
    <property type="entry name" value="Acetyltransf_3"/>
    <property type="match status" value="1"/>
</dbReference>
<reference evidence="2 3" key="1">
    <citation type="submission" date="2020-03" db="EMBL/GenBank/DDBJ databases">
        <title>Roseomonas selenitidurans sp. nov. isolated from soil.</title>
        <authorList>
            <person name="Liu H."/>
        </authorList>
    </citation>
    <scope>NUCLEOTIDE SEQUENCE [LARGE SCALE GENOMIC DNA]</scope>
    <source>
        <strain evidence="2 3">JCM 15073</strain>
    </source>
</reference>
<dbReference type="Proteomes" id="UP000765160">
    <property type="component" value="Unassembled WGS sequence"/>
</dbReference>